<name>A0A6L4WVF3_9BACT</name>
<reference evidence="8 9" key="1">
    <citation type="submission" date="2019-10" db="EMBL/GenBank/DDBJ databases">
        <title>Poseidonibacter ostreae sp. nov., isolated from the gut of the Ostrea denselamellosa.</title>
        <authorList>
            <person name="Choi A."/>
        </authorList>
    </citation>
    <scope>NUCLEOTIDE SEQUENCE [LARGE SCALE GENOMIC DNA]</scope>
    <source>
        <strain evidence="6 9">SJOD-M-33</strain>
        <strain evidence="7 8">SJOD-M-5</strain>
    </source>
</reference>
<sequence length="302" mass="31810">MSNTKLPKIGFIGLGLMGSAIVNRLQDLNYTLTVLGRKRNDGINKAESRGATVATNASEVAQASDIIFICVDTSKSVESIMLNENGLLEGLKAGSLVIDLGTSLPESTKMLGDKIKEKGASYMDAPLGRTPKHALDGLLNIMSAGEKSDFDRVKPVLEDIGENVFHVGALGAGHTLKLINNFFGMTLATAMSESFAMADLAGIKREDLYGIMSAGPLHSMMMDFVKANAVDGNSKSLGFSIGNAHKDLSYYVSMTEALNVTSGIATGTKATLGSAVDQGKGDLDVPDMVSHLAGEFAKTVKK</sequence>
<dbReference type="EMBL" id="WFKJ01000021">
    <property type="protein sequence ID" value="KAB7890919.1"/>
    <property type="molecule type" value="Genomic_DNA"/>
</dbReference>
<dbReference type="Proteomes" id="UP000472839">
    <property type="component" value="Unassembled WGS sequence"/>
</dbReference>
<dbReference type="InterPro" id="IPR029154">
    <property type="entry name" value="HIBADH-like_NADP-bd"/>
</dbReference>
<keyword evidence="1" id="KW-0560">Oxidoreductase</keyword>
<keyword evidence="8" id="KW-1185">Reference proteome</keyword>
<dbReference type="Gene3D" id="1.10.1040.10">
    <property type="entry name" value="N-(1-d-carboxylethyl)-l-norvaline Dehydrogenase, domain 2"/>
    <property type="match status" value="1"/>
</dbReference>
<dbReference type="InterPro" id="IPR008927">
    <property type="entry name" value="6-PGluconate_DH-like_C_sf"/>
</dbReference>
<dbReference type="Proteomes" id="UP000461010">
    <property type="component" value="Unassembled WGS sequence"/>
</dbReference>
<evidence type="ECO:0000256" key="2">
    <source>
        <dbReference type="ARBA" id="ARBA00023027"/>
    </source>
</evidence>
<dbReference type="Pfam" id="PF14833">
    <property type="entry name" value="NAD_binding_11"/>
    <property type="match status" value="1"/>
</dbReference>
<dbReference type="SUPFAM" id="SSF51735">
    <property type="entry name" value="NAD(P)-binding Rossmann-fold domains"/>
    <property type="match status" value="1"/>
</dbReference>
<keyword evidence="2" id="KW-0520">NAD</keyword>
<evidence type="ECO:0000256" key="1">
    <source>
        <dbReference type="ARBA" id="ARBA00023002"/>
    </source>
</evidence>
<dbReference type="AlphaFoldDB" id="A0A6L4WVF3"/>
<organism evidence="6 9">
    <name type="scientific">Poseidonibacter ostreae</name>
    <dbReference type="NCBI Taxonomy" id="2654171"/>
    <lineage>
        <taxon>Bacteria</taxon>
        <taxon>Pseudomonadati</taxon>
        <taxon>Campylobacterota</taxon>
        <taxon>Epsilonproteobacteria</taxon>
        <taxon>Campylobacterales</taxon>
        <taxon>Arcobacteraceae</taxon>
        <taxon>Poseidonibacter</taxon>
    </lineage>
</organism>
<dbReference type="SUPFAM" id="SSF48179">
    <property type="entry name" value="6-phosphogluconate dehydrogenase C-terminal domain-like"/>
    <property type="match status" value="1"/>
</dbReference>
<dbReference type="InterPro" id="IPR036291">
    <property type="entry name" value="NAD(P)-bd_dom_sf"/>
</dbReference>
<proteinExistence type="predicted"/>
<dbReference type="InterPro" id="IPR051265">
    <property type="entry name" value="HIBADH-related_NP60_sf"/>
</dbReference>
<dbReference type="GO" id="GO:0016491">
    <property type="term" value="F:oxidoreductase activity"/>
    <property type="evidence" value="ECO:0007669"/>
    <property type="project" value="UniProtKB-KW"/>
</dbReference>
<dbReference type="RefSeq" id="WP_152190057.1">
    <property type="nucleotide sequence ID" value="NZ_WFKI01000008.1"/>
</dbReference>
<dbReference type="InterPro" id="IPR013328">
    <property type="entry name" value="6PGD_dom2"/>
</dbReference>
<dbReference type="GO" id="GO:0050661">
    <property type="term" value="F:NADP binding"/>
    <property type="evidence" value="ECO:0007669"/>
    <property type="project" value="InterPro"/>
</dbReference>
<dbReference type="PANTHER" id="PTHR43580">
    <property type="entry name" value="OXIDOREDUCTASE GLYR1-RELATED"/>
    <property type="match status" value="1"/>
</dbReference>
<dbReference type="GO" id="GO:0051287">
    <property type="term" value="F:NAD binding"/>
    <property type="evidence" value="ECO:0007669"/>
    <property type="project" value="InterPro"/>
</dbReference>
<evidence type="ECO:0000256" key="3">
    <source>
        <dbReference type="PIRSR" id="PIRSR000103-1"/>
    </source>
</evidence>
<dbReference type="InterPro" id="IPR006115">
    <property type="entry name" value="6PGDH_NADP-bd"/>
</dbReference>
<gene>
    <name evidence="7" type="ORF">GBG18_08105</name>
    <name evidence="6" type="ORF">GBG19_03235</name>
</gene>
<feature type="domain" description="6-phosphogluconate dehydrogenase NADP-binding" evidence="4">
    <location>
        <begin position="8"/>
        <end position="168"/>
    </location>
</feature>
<evidence type="ECO:0000259" key="5">
    <source>
        <dbReference type="Pfam" id="PF14833"/>
    </source>
</evidence>
<evidence type="ECO:0000313" key="8">
    <source>
        <dbReference type="Proteomes" id="UP000461010"/>
    </source>
</evidence>
<dbReference type="EMBL" id="WFKK01000005">
    <property type="protein sequence ID" value="KAB7890488.1"/>
    <property type="molecule type" value="Genomic_DNA"/>
</dbReference>
<accession>A0A6L4WVF3</accession>
<protein>
    <submittedName>
        <fullName evidence="6">NAD-binding protein</fullName>
    </submittedName>
</protein>
<dbReference type="PIRSF" id="PIRSF000103">
    <property type="entry name" value="HIBADH"/>
    <property type="match status" value="1"/>
</dbReference>
<evidence type="ECO:0000313" key="6">
    <source>
        <dbReference type="EMBL" id="KAB7890488.1"/>
    </source>
</evidence>
<feature type="domain" description="3-hydroxyisobutyrate dehydrogenase-like NAD-binding" evidence="5">
    <location>
        <begin position="171"/>
        <end position="291"/>
    </location>
</feature>
<dbReference type="Pfam" id="PF03446">
    <property type="entry name" value="NAD_binding_2"/>
    <property type="match status" value="1"/>
</dbReference>
<dbReference type="Gene3D" id="3.40.50.720">
    <property type="entry name" value="NAD(P)-binding Rossmann-like Domain"/>
    <property type="match status" value="1"/>
</dbReference>
<evidence type="ECO:0000313" key="9">
    <source>
        <dbReference type="Proteomes" id="UP000472839"/>
    </source>
</evidence>
<dbReference type="InterPro" id="IPR015815">
    <property type="entry name" value="HIBADH-related"/>
</dbReference>
<evidence type="ECO:0000313" key="7">
    <source>
        <dbReference type="EMBL" id="KAB7890919.1"/>
    </source>
</evidence>
<evidence type="ECO:0000259" key="4">
    <source>
        <dbReference type="Pfam" id="PF03446"/>
    </source>
</evidence>
<comment type="caution">
    <text evidence="6">The sequence shown here is derived from an EMBL/GenBank/DDBJ whole genome shotgun (WGS) entry which is preliminary data.</text>
</comment>
<dbReference type="PANTHER" id="PTHR43580:SF2">
    <property type="entry name" value="CYTOKINE-LIKE NUCLEAR FACTOR N-PAC"/>
    <property type="match status" value="1"/>
</dbReference>
<feature type="active site" evidence="3">
    <location>
        <position position="177"/>
    </location>
</feature>